<dbReference type="SUPFAM" id="SSF55797">
    <property type="entry name" value="PR-1-like"/>
    <property type="match status" value="1"/>
</dbReference>
<dbReference type="FunFam" id="3.40.33.10:FF:000010">
    <property type="entry name" value="Predicted protein"/>
    <property type="match status" value="1"/>
</dbReference>
<comment type="caution">
    <text evidence="3">The sequence shown here is derived from an EMBL/GenBank/DDBJ whole genome shotgun (WGS) entry which is preliminary data.</text>
</comment>
<dbReference type="SMART" id="SM00198">
    <property type="entry name" value="SCP"/>
    <property type="match status" value="1"/>
</dbReference>
<feature type="compositionally biased region" description="Basic and acidic residues" evidence="1">
    <location>
        <begin position="861"/>
        <end position="883"/>
    </location>
</feature>
<sequence length="910" mass="99558">MYAARGGPKGDVCHPSSAPGARLPPASMQAPASARSLPGSGGGGNPSGHLTKPSPRSLHLQQLPSRFTRLGRSPDVEKPDRVWTVRGETGTGPPGPNDVIITDICLNHNPELSLNTSSVRSRQQPDATSAIQQLSVVDLQNQVSQGPFTSRRPVAQPSPLPRELPGLGCSFFGVAQAFLGRMVTLICSGDLCGGQGAAHQTDPERDEVEELVDHQQPEQVPARTQDTTQRVVDTQETPRGYDNPIVSPPTTASGLRVTPEVVVTPEKSGRKSQASWAMLSDLVRLQHSALPTSSSSADAVYSSPGAASHLQVPQEGGGELRAVRSLLDIQRERERAQLHPARYLDDLRVLYNIHRRELVSQLVYREAGQIFQREGAAGEPPPLRRMITAPTHTVTEEDLKIQESRKRLIRKIASLRPIVSPRGLEPEPCWEESEFVLSCLQAHNLYRARHSSPPLTLSNKLCRMAQEWVNQLAHTGTLRHRGDPELGENLFCRNTALILRGRTSVMPDITGEEVAAYWYSSVRQYRFNRPSNKLQASQVLPAHPCSPRWYSRAGPFTQMVWQSSREFGVGKARSRSGKIIVVAHYSPAGNMENDFKENVHPLNTRALAAEILGQTPSTVALEGVDGRTVERVMRVLAAQPPRLVGRNATKVIAAHLLGHTASLVNTPDEELRVVINRPVSRKRRGFKRRSSEAGRTASETTSSNVLGGLPELSCCPTRFRLRARASVSPADIQSSVMHEPPEGGDREGEVASPSRNWLQPHSAEGSKGGADEGPTEVIELQRGDLGTPSSDVEVISSLSFSASPKYSSSRSKRPRLKKTGQQNPINSDSSTDLEVIRRESFDSVDSQSHPEPKSGILRQDAGVRENNESVRDGVTEPGVDKHSKGLKLPFEVKKTEYGQLNYYALSPMRY</sequence>
<evidence type="ECO:0000313" key="4">
    <source>
        <dbReference type="Proteomes" id="UP001487740"/>
    </source>
</evidence>
<name>A0AAW0U3W7_SCYPA</name>
<organism evidence="3 4">
    <name type="scientific">Scylla paramamosain</name>
    <name type="common">Mud crab</name>
    <dbReference type="NCBI Taxonomy" id="85552"/>
    <lineage>
        <taxon>Eukaryota</taxon>
        <taxon>Metazoa</taxon>
        <taxon>Ecdysozoa</taxon>
        <taxon>Arthropoda</taxon>
        <taxon>Crustacea</taxon>
        <taxon>Multicrustacea</taxon>
        <taxon>Malacostraca</taxon>
        <taxon>Eumalacostraca</taxon>
        <taxon>Eucarida</taxon>
        <taxon>Decapoda</taxon>
        <taxon>Pleocyemata</taxon>
        <taxon>Brachyura</taxon>
        <taxon>Eubrachyura</taxon>
        <taxon>Portunoidea</taxon>
        <taxon>Portunidae</taxon>
        <taxon>Portuninae</taxon>
        <taxon>Scylla</taxon>
    </lineage>
</organism>
<dbReference type="InterPro" id="IPR001283">
    <property type="entry name" value="CRISP-related"/>
</dbReference>
<feature type="compositionally biased region" description="Basic and acidic residues" evidence="1">
    <location>
        <begin position="739"/>
        <end position="749"/>
    </location>
</feature>
<keyword evidence="4" id="KW-1185">Reference proteome</keyword>
<reference evidence="3 4" key="1">
    <citation type="submission" date="2023-03" db="EMBL/GenBank/DDBJ databases">
        <title>High-quality genome of Scylla paramamosain provides insights in environmental adaptation.</title>
        <authorList>
            <person name="Zhang L."/>
        </authorList>
    </citation>
    <scope>NUCLEOTIDE SEQUENCE [LARGE SCALE GENOMIC DNA]</scope>
    <source>
        <strain evidence="3">LZ_2023a</strain>
        <tissue evidence="3">Muscle</tissue>
    </source>
</reference>
<dbReference type="AlphaFoldDB" id="A0AAW0U3W7"/>
<feature type="domain" description="SCP" evidence="2">
    <location>
        <begin position="434"/>
        <end position="593"/>
    </location>
</feature>
<accession>A0AAW0U3W7</accession>
<feature type="region of interest" description="Disordered" evidence="1">
    <location>
        <begin position="800"/>
        <end position="883"/>
    </location>
</feature>
<proteinExistence type="predicted"/>
<dbReference type="CDD" id="cd05382">
    <property type="entry name" value="CAP_GAPR1-like"/>
    <property type="match status" value="1"/>
</dbReference>
<dbReference type="Pfam" id="PF00188">
    <property type="entry name" value="CAP"/>
    <property type="match status" value="1"/>
</dbReference>
<feature type="compositionally biased region" description="Low complexity" evidence="1">
    <location>
        <begin position="800"/>
        <end position="809"/>
    </location>
</feature>
<dbReference type="PANTHER" id="PTHR10334">
    <property type="entry name" value="CYSTEINE-RICH SECRETORY PROTEIN-RELATED"/>
    <property type="match status" value="1"/>
</dbReference>
<dbReference type="InterPro" id="IPR014044">
    <property type="entry name" value="CAP_dom"/>
</dbReference>
<evidence type="ECO:0000313" key="3">
    <source>
        <dbReference type="EMBL" id="KAK8394400.1"/>
    </source>
</evidence>
<feature type="region of interest" description="Disordered" evidence="1">
    <location>
        <begin position="1"/>
        <end position="98"/>
    </location>
</feature>
<feature type="region of interest" description="Disordered" evidence="1">
    <location>
        <begin position="682"/>
        <end position="709"/>
    </location>
</feature>
<dbReference type="EMBL" id="JARAKH010000019">
    <property type="protein sequence ID" value="KAK8394400.1"/>
    <property type="molecule type" value="Genomic_DNA"/>
</dbReference>
<dbReference type="InterPro" id="IPR035940">
    <property type="entry name" value="CAP_sf"/>
</dbReference>
<feature type="region of interest" description="Disordered" evidence="1">
    <location>
        <begin position="214"/>
        <end position="253"/>
    </location>
</feature>
<dbReference type="Gene3D" id="3.40.33.10">
    <property type="entry name" value="CAP"/>
    <property type="match status" value="1"/>
</dbReference>
<dbReference type="Proteomes" id="UP001487740">
    <property type="component" value="Unassembled WGS sequence"/>
</dbReference>
<feature type="compositionally biased region" description="Basic and acidic residues" evidence="1">
    <location>
        <begin position="72"/>
        <end position="83"/>
    </location>
</feature>
<dbReference type="InterPro" id="IPR034113">
    <property type="entry name" value="SCP_GAPR1-like"/>
</dbReference>
<gene>
    <name evidence="3" type="ORF">O3P69_006529</name>
</gene>
<feature type="compositionally biased region" description="Low complexity" evidence="1">
    <location>
        <begin position="223"/>
        <end position="235"/>
    </location>
</feature>
<protein>
    <recommendedName>
        <fullName evidence="2">SCP domain-containing protein</fullName>
    </recommendedName>
</protein>
<evidence type="ECO:0000256" key="1">
    <source>
        <dbReference type="SAM" id="MobiDB-lite"/>
    </source>
</evidence>
<evidence type="ECO:0000259" key="2">
    <source>
        <dbReference type="SMART" id="SM00198"/>
    </source>
</evidence>
<feature type="region of interest" description="Disordered" evidence="1">
    <location>
        <begin position="726"/>
        <end position="774"/>
    </location>
</feature>
<feature type="compositionally biased region" description="Polar residues" evidence="1">
    <location>
        <begin position="819"/>
        <end position="832"/>
    </location>
</feature>